<dbReference type="EMBL" id="ABCS01000009">
    <property type="protein sequence ID" value="EDM80594.1"/>
    <property type="molecule type" value="Genomic_DNA"/>
</dbReference>
<organism evidence="2 3">
    <name type="scientific">Plesiocystis pacifica SIR-1</name>
    <dbReference type="NCBI Taxonomy" id="391625"/>
    <lineage>
        <taxon>Bacteria</taxon>
        <taxon>Pseudomonadati</taxon>
        <taxon>Myxococcota</taxon>
        <taxon>Polyangia</taxon>
        <taxon>Nannocystales</taxon>
        <taxon>Nannocystaceae</taxon>
        <taxon>Plesiocystis</taxon>
    </lineage>
</organism>
<dbReference type="InterPro" id="IPR011060">
    <property type="entry name" value="RibuloseP-bd_barrel"/>
</dbReference>
<evidence type="ECO:0000256" key="1">
    <source>
        <dbReference type="ARBA" id="ARBA00006007"/>
    </source>
</evidence>
<name>A6G0E8_9BACT</name>
<dbReference type="PANTHER" id="PTHR21381">
    <property type="entry name" value="ZGC:162297"/>
    <property type="match status" value="1"/>
</dbReference>
<comment type="similarity">
    <text evidence="1">Belongs to the BtpA family.</text>
</comment>
<keyword evidence="3" id="KW-1185">Reference proteome</keyword>
<dbReference type="InterPro" id="IPR005137">
    <property type="entry name" value="BtpA"/>
</dbReference>
<dbReference type="SUPFAM" id="SSF51366">
    <property type="entry name" value="Ribulose-phoshate binding barrel"/>
    <property type="match status" value="1"/>
</dbReference>
<dbReference type="Proteomes" id="UP000005801">
    <property type="component" value="Unassembled WGS sequence"/>
</dbReference>
<reference evidence="2 3" key="1">
    <citation type="submission" date="2007-06" db="EMBL/GenBank/DDBJ databases">
        <authorList>
            <person name="Shimkets L."/>
            <person name="Ferriera S."/>
            <person name="Johnson J."/>
            <person name="Kravitz S."/>
            <person name="Beeson K."/>
            <person name="Sutton G."/>
            <person name="Rogers Y.-H."/>
            <person name="Friedman R."/>
            <person name="Frazier M."/>
            <person name="Venter J.C."/>
        </authorList>
    </citation>
    <scope>NUCLEOTIDE SEQUENCE [LARGE SCALE GENOMIC DNA]</scope>
    <source>
        <strain evidence="2 3">SIR-1</strain>
    </source>
</reference>
<evidence type="ECO:0000313" key="2">
    <source>
        <dbReference type="EMBL" id="EDM80594.1"/>
    </source>
</evidence>
<dbReference type="AlphaFoldDB" id="A6G0E8"/>
<dbReference type="PANTHER" id="PTHR21381:SF3">
    <property type="entry name" value="SGC REGION PROTEIN SGCQ-RELATED"/>
    <property type="match status" value="1"/>
</dbReference>
<dbReference type="eggNOG" id="COG0434">
    <property type="taxonomic scope" value="Bacteria"/>
</dbReference>
<gene>
    <name evidence="2" type="ORF">PPSIR1_36914</name>
</gene>
<dbReference type="Pfam" id="PF03437">
    <property type="entry name" value="BtpA"/>
    <property type="match status" value="1"/>
</dbReference>
<accession>A6G0E8</accession>
<dbReference type="OrthoDB" id="9791357at2"/>
<dbReference type="PIRSF" id="PIRSF005956">
    <property type="entry name" value="BtpA"/>
    <property type="match status" value="1"/>
</dbReference>
<comment type="caution">
    <text evidence="2">The sequence shown here is derived from an EMBL/GenBank/DDBJ whole genome shotgun (WGS) entry which is preliminary data.</text>
</comment>
<dbReference type="RefSeq" id="WP_006970197.1">
    <property type="nucleotide sequence ID" value="NZ_ABCS01000009.1"/>
</dbReference>
<protein>
    <submittedName>
        <fullName evidence="2">Photosystem I assembly BtpA</fullName>
    </submittedName>
</protein>
<proteinExistence type="inferred from homology"/>
<evidence type="ECO:0000313" key="3">
    <source>
        <dbReference type="Proteomes" id="UP000005801"/>
    </source>
</evidence>
<sequence>MLRGLIGVVHLLPLPGDPGCATPDFAPAYARAKADAEALVAGGVDGLIVENFGSAPFAKGCEGDRVPAHQAAALTRVCLMCKGLDVPVGVNCLRNDAITALGIAAACGLDFVRVNVHCGAYVTDQGLIEGEAAASLRYRQALGVADSVAIAADVLVKHAAPLAPLEPEVATRDCVLRGMADAVIVTGTGTGQPVDPELLERVRGAAEGRPVLIGSGLNPDSADALMSLADGAIVGSWLKVDGRVHNPVDRARVSAMVEACKHAG</sequence>
<dbReference type="NCBIfam" id="TIGR00259">
    <property type="entry name" value="thylakoid_BtpA"/>
    <property type="match status" value="1"/>
</dbReference>